<evidence type="ECO:0000256" key="2">
    <source>
        <dbReference type="ARBA" id="ARBA00004760"/>
    </source>
</evidence>
<dbReference type="GO" id="GO:0046512">
    <property type="term" value="P:sphingosine biosynthetic process"/>
    <property type="evidence" value="ECO:0007669"/>
    <property type="project" value="TreeGrafter"/>
</dbReference>
<comment type="pathway">
    <text evidence="3">Sphingolipid metabolism.</text>
</comment>
<evidence type="ECO:0000256" key="11">
    <source>
        <dbReference type="ARBA" id="ARBA00041066"/>
    </source>
</evidence>
<evidence type="ECO:0000313" key="16">
    <source>
        <dbReference type="EnsemblMetazoa" id="MDOA001804-PA"/>
    </source>
</evidence>
<dbReference type="VEuPathDB" id="VectorBase:MDOMA2_002194"/>
<comment type="cofactor">
    <cofactor evidence="1">
        <name>pyridoxal 5'-phosphate</name>
        <dbReference type="ChEBI" id="CHEBI:597326"/>
    </cofactor>
</comment>
<sequence>MVATPYLFNEIERIFRNTPLYAIVLEAFLLLSVIWLLLYKRNGRQRFTKEQEDEIISKYEPEPLVADTLPNHPLLRTRLVQSKVGKRIVVDGYDCLNLASHNYLGLLEDNQILEDACKSLRKYGVGSCGPRGFYGTMDVHLDLEERLAKFMEMEEALVYSYGFSTIASAIPAYSKRGDVIFVDEAVNFAIQKGLDASRSTIYFFKHNDMNDLERLLKEQAVRDDKNPKKAAKTRRFLVAEGIYMNTGEMCPLPELVALRAKYKLRFFLDESLTFGVLGKNGRGLTEHLNVDRNEVDLISAGMEWAVASIGGFCVGSNFIVEHQRLSGLGYCFSASLPPLLAQAAISALNLFEAEPKIFEELQEKTAILHQKFSQFSKLKLRGAELSPVKHLFLTKTLENNEEERKLLTKIADTCISRGVAVVEACYLYNLEKHPLRPSIRIASNRLLTTDEIEHAFNVIESVSSNLIQ</sequence>
<dbReference type="GO" id="GO:0046513">
    <property type="term" value="P:ceramide biosynthetic process"/>
    <property type="evidence" value="ECO:0007669"/>
    <property type="project" value="TreeGrafter"/>
</dbReference>
<comment type="similarity">
    <text evidence="4">Belongs to the class-II pyridoxal-phosphate-dependent aminotransferase family.</text>
</comment>
<dbReference type="GO" id="GO:0005783">
    <property type="term" value="C:endoplasmic reticulum"/>
    <property type="evidence" value="ECO:0007669"/>
    <property type="project" value="TreeGrafter"/>
</dbReference>
<dbReference type="GO" id="GO:0030170">
    <property type="term" value="F:pyridoxal phosphate binding"/>
    <property type="evidence" value="ECO:0007669"/>
    <property type="project" value="InterPro"/>
</dbReference>
<evidence type="ECO:0000256" key="8">
    <source>
        <dbReference type="ARBA" id="ARBA00022919"/>
    </source>
</evidence>
<evidence type="ECO:0000256" key="12">
    <source>
        <dbReference type="ARBA" id="ARBA00041765"/>
    </source>
</evidence>
<evidence type="ECO:0000256" key="14">
    <source>
        <dbReference type="SAM" id="Phobius"/>
    </source>
</evidence>
<dbReference type="Pfam" id="PF00155">
    <property type="entry name" value="Aminotran_1_2"/>
    <property type="match status" value="1"/>
</dbReference>
<comment type="pathway">
    <text evidence="2">Lipid metabolism; sphingolipid metabolism.</text>
</comment>
<organism evidence="16">
    <name type="scientific">Musca domestica</name>
    <name type="common">House fly</name>
    <dbReference type="NCBI Taxonomy" id="7370"/>
    <lineage>
        <taxon>Eukaryota</taxon>
        <taxon>Metazoa</taxon>
        <taxon>Ecdysozoa</taxon>
        <taxon>Arthropoda</taxon>
        <taxon>Hexapoda</taxon>
        <taxon>Insecta</taxon>
        <taxon>Pterygota</taxon>
        <taxon>Neoptera</taxon>
        <taxon>Endopterygota</taxon>
        <taxon>Diptera</taxon>
        <taxon>Brachycera</taxon>
        <taxon>Muscomorpha</taxon>
        <taxon>Muscoidea</taxon>
        <taxon>Muscidae</taxon>
        <taxon>Musca</taxon>
    </lineage>
</organism>
<dbReference type="RefSeq" id="XP_005186549.2">
    <property type="nucleotide sequence ID" value="XM_005186492.4"/>
</dbReference>
<dbReference type="Gene3D" id="3.40.640.10">
    <property type="entry name" value="Type I PLP-dependent aspartate aminotransferase-like (Major domain)"/>
    <property type="match status" value="1"/>
</dbReference>
<protein>
    <recommendedName>
        <fullName evidence="11">Serine palmitoyltransferase 1</fullName>
        <ecNumber evidence="5">2.3.1.50</ecNumber>
    </recommendedName>
    <alternativeName>
        <fullName evidence="12">Long chain base biosynthesis protein 1</fullName>
    </alternativeName>
    <alternativeName>
        <fullName evidence="13">Serine-palmitoyl-CoA transferase 1</fullName>
    </alternativeName>
</protein>
<keyword evidence="14" id="KW-0472">Membrane</keyword>
<dbReference type="EnsemblMetazoa" id="MDOA001804-RA">
    <property type="protein sequence ID" value="MDOA001804-PA"/>
    <property type="gene ID" value="MDOA001804"/>
</dbReference>
<dbReference type="FunFam" id="3.40.640.10:FF:000049">
    <property type="entry name" value="serine palmitoyltransferase 1 isoform X1"/>
    <property type="match status" value="1"/>
</dbReference>
<evidence type="ECO:0000259" key="15">
    <source>
        <dbReference type="Pfam" id="PF00155"/>
    </source>
</evidence>
<evidence type="ECO:0000256" key="9">
    <source>
        <dbReference type="ARBA" id="ARBA00023098"/>
    </source>
</evidence>
<dbReference type="Gene3D" id="3.90.1150.10">
    <property type="entry name" value="Aspartate Aminotransferase, domain 1"/>
    <property type="match status" value="1"/>
</dbReference>
<evidence type="ECO:0000256" key="1">
    <source>
        <dbReference type="ARBA" id="ARBA00001933"/>
    </source>
</evidence>
<keyword evidence="14" id="KW-1133">Transmembrane helix</keyword>
<name>A0A1I8M6S0_MUSDO</name>
<dbReference type="InterPro" id="IPR004839">
    <property type="entry name" value="Aminotransferase_I/II_large"/>
</dbReference>
<dbReference type="PANTHER" id="PTHR13693">
    <property type="entry name" value="CLASS II AMINOTRANSFERASE/8-AMINO-7-OXONONANOATE SYNTHASE"/>
    <property type="match status" value="1"/>
</dbReference>
<dbReference type="InterPro" id="IPR050087">
    <property type="entry name" value="AON_synthase_class-II"/>
</dbReference>
<evidence type="ECO:0000256" key="7">
    <source>
        <dbReference type="ARBA" id="ARBA00022898"/>
    </source>
</evidence>
<evidence type="ECO:0000256" key="4">
    <source>
        <dbReference type="ARBA" id="ARBA00008392"/>
    </source>
</evidence>
<accession>A0A1I8M6S0</accession>
<gene>
    <name evidence="16" type="primary">101891880</name>
</gene>
<feature type="domain" description="Aminotransferase class I/classII large" evidence="15">
    <location>
        <begin position="94"/>
        <end position="458"/>
    </location>
</feature>
<evidence type="ECO:0000256" key="10">
    <source>
        <dbReference type="ARBA" id="ARBA00023315"/>
    </source>
</evidence>
<dbReference type="SUPFAM" id="SSF53383">
    <property type="entry name" value="PLP-dependent transferases"/>
    <property type="match status" value="1"/>
</dbReference>
<dbReference type="EC" id="2.3.1.50" evidence="5"/>
<keyword evidence="14" id="KW-0812">Transmembrane</keyword>
<keyword evidence="8" id="KW-0746">Sphingolipid metabolism</keyword>
<dbReference type="OrthoDB" id="3168162at2759"/>
<proteinExistence type="inferred from homology"/>
<evidence type="ECO:0000256" key="6">
    <source>
        <dbReference type="ARBA" id="ARBA00022679"/>
    </source>
</evidence>
<dbReference type="InterPro" id="IPR015421">
    <property type="entry name" value="PyrdxlP-dep_Trfase_major"/>
</dbReference>
<dbReference type="eggNOG" id="KOG1358">
    <property type="taxonomic scope" value="Eukaryota"/>
</dbReference>
<dbReference type="PANTHER" id="PTHR13693:SF2">
    <property type="entry name" value="SERINE PALMITOYLTRANSFERASE 1"/>
    <property type="match status" value="1"/>
</dbReference>
<evidence type="ECO:0000256" key="3">
    <source>
        <dbReference type="ARBA" id="ARBA00004991"/>
    </source>
</evidence>
<evidence type="ECO:0000256" key="13">
    <source>
        <dbReference type="ARBA" id="ARBA00042649"/>
    </source>
</evidence>
<feature type="transmembrane region" description="Helical" evidence="14">
    <location>
        <begin position="20"/>
        <end position="39"/>
    </location>
</feature>
<evidence type="ECO:0000256" key="5">
    <source>
        <dbReference type="ARBA" id="ARBA00013220"/>
    </source>
</evidence>
<dbReference type="GO" id="GO:0004758">
    <property type="term" value="F:serine C-palmitoyltransferase activity"/>
    <property type="evidence" value="ECO:0007669"/>
    <property type="project" value="UniProtKB-EC"/>
</dbReference>
<dbReference type="AlphaFoldDB" id="A0A1I8M6S0"/>
<keyword evidence="7" id="KW-0663">Pyridoxal phosphate</keyword>
<dbReference type="InterPro" id="IPR015424">
    <property type="entry name" value="PyrdxlP-dep_Trfase"/>
</dbReference>
<keyword evidence="10" id="KW-0012">Acyltransferase</keyword>
<reference evidence="16" key="1">
    <citation type="submission" date="2020-05" db="UniProtKB">
        <authorList>
            <consortium name="EnsemblMetazoa"/>
        </authorList>
    </citation>
    <scope>IDENTIFICATION</scope>
    <source>
        <strain evidence="16">Aabys</strain>
    </source>
</reference>
<keyword evidence="6" id="KW-0808">Transferase</keyword>
<dbReference type="STRING" id="7370.A0A1I8M6S0"/>
<keyword evidence="9" id="KW-0443">Lipid metabolism</keyword>
<dbReference type="GO" id="GO:0016020">
    <property type="term" value="C:membrane"/>
    <property type="evidence" value="ECO:0007669"/>
    <property type="project" value="GOC"/>
</dbReference>
<dbReference type="VEuPathDB" id="VectorBase:MDOA001804"/>
<dbReference type="KEGG" id="mde:101891880"/>
<dbReference type="InterPro" id="IPR015422">
    <property type="entry name" value="PyrdxlP-dep_Trfase_small"/>
</dbReference>